<protein>
    <submittedName>
        <fullName evidence="2">Sea38</fullName>
    </submittedName>
</protein>
<reference evidence="2" key="2">
    <citation type="journal article" date="2003" name="Plasmid">
        <title>Peripheral sequences of the Serratia entomophila pADAP virulence-associated region.</title>
        <authorList>
            <person name="Hurst M.R."/>
            <person name="O'Callaghan M."/>
            <person name="Glare T.R."/>
        </authorList>
    </citation>
    <scope>NUCLEOTIDE SEQUENCE</scope>
    <source>
        <strain evidence="2">A1MO2</strain>
        <plasmid evidence="2">pADAP</plasmid>
    </source>
</reference>
<reference evidence="2" key="3">
    <citation type="journal article" date="2004" name="J. Bacteriol.">
        <title>Cloning Serratia entomophila antifeeding genes--a putative defective prophage active against the grass grub Costelytra zealandica.</title>
        <authorList>
            <person name="Hurst M.R."/>
            <person name="Glare T.R."/>
            <person name="Jackson T.A."/>
        </authorList>
    </citation>
    <scope>NUCLEOTIDE SEQUENCE</scope>
    <source>
        <strain evidence="2">A1MO2</strain>
        <plasmid evidence="2">pADAP</plasmid>
    </source>
</reference>
<feature type="domain" description="YubB ferredoxin-like" evidence="1">
    <location>
        <begin position="46"/>
        <end position="115"/>
    </location>
</feature>
<dbReference type="RefSeq" id="WP_010895845.1">
    <property type="nucleotide sequence ID" value="NZ_CAMIPK010000016.1"/>
</dbReference>
<accession>A7M7F9</accession>
<evidence type="ECO:0000259" key="1">
    <source>
        <dbReference type="Pfam" id="PF18406"/>
    </source>
</evidence>
<dbReference type="AlphaFoldDB" id="A7M7F9"/>
<geneLocation type="plasmid" evidence="2">
    <name>pADAP</name>
</geneLocation>
<proteinExistence type="predicted"/>
<organism evidence="2">
    <name type="scientific">Serratia entomophila</name>
    <dbReference type="NCBI Taxonomy" id="42906"/>
    <lineage>
        <taxon>Bacteria</taxon>
        <taxon>Pseudomonadati</taxon>
        <taxon>Pseudomonadota</taxon>
        <taxon>Gammaproteobacteria</taxon>
        <taxon>Enterobacterales</taxon>
        <taxon>Yersiniaceae</taxon>
        <taxon>Serratia</taxon>
    </lineage>
</organism>
<gene>
    <name evidence="2" type="primary">sea38</name>
</gene>
<dbReference type="GeneID" id="75025079"/>
<sequence>MMLNWCANRIIATGSSDQLIAMTHFARSEESGSFFNETDVDVTAFEGTVQIDFDTRWAPPECVDIRALSQQFSCHVIHTFSEAGEGFCGYHVYACGEYIDSASDDLEWSEELDEDGYAMVVGPEYVLGNVPNYGG</sequence>
<keyword evidence="2" id="KW-0614">Plasmid</keyword>
<dbReference type="EMBL" id="AF135182">
    <property type="protein sequence ID" value="ABU23800.1"/>
    <property type="molecule type" value="Genomic_DNA"/>
</dbReference>
<reference evidence="2" key="4">
    <citation type="submission" date="2017-12" db="EMBL/GenBank/DDBJ databases">
        <authorList>
            <person name="Hurst M.R.H."/>
        </authorList>
    </citation>
    <scope>NUCLEOTIDE SEQUENCE</scope>
    <source>
        <strain evidence="2">A1MO2</strain>
        <plasmid evidence="2">pADAP</plasmid>
    </source>
</reference>
<dbReference type="SUPFAM" id="SSF160940">
    <property type="entry name" value="Api92-like"/>
    <property type="match status" value="1"/>
</dbReference>
<reference evidence="2" key="1">
    <citation type="journal article" date="2000" name="J. Bacteriol.">
        <title>Plasmid-located pathogenicity determinants of Serratia entomophila, the causal agent of amber disease of grass grub, show similarity to the insecticidal toxins of Photorhabdus luminescens.</title>
        <authorList>
            <person name="Hurst M.R."/>
            <person name="Glare T.R."/>
            <person name="Jackson T.A."/>
            <person name="Ronson C.W."/>
        </authorList>
    </citation>
    <scope>NUCLEOTIDE SEQUENCE</scope>
    <source>
        <strain evidence="2">A1MO2</strain>
        <plasmid evidence="2">pADAP</plasmid>
    </source>
</reference>
<dbReference type="Pfam" id="PF18406">
    <property type="entry name" value="DUF1281_C"/>
    <property type="match status" value="1"/>
</dbReference>
<name>A7M7F9_9GAMM</name>
<dbReference type="InterPro" id="IPR041329">
    <property type="entry name" value="YubB_C"/>
</dbReference>
<evidence type="ECO:0000313" key="2">
    <source>
        <dbReference type="EMBL" id="ABU23800.1"/>
    </source>
</evidence>
<dbReference type="Gene3D" id="3.30.70.1270">
    <property type="entry name" value="Api92-like domains"/>
    <property type="match status" value="1"/>
</dbReference>